<comment type="caution">
    <text evidence="3">The sequence shown here is derived from an EMBL/GenBank/DDBJ whole genome shotgun (WGS) entry which is preliminary data.</text>
</comment>
<organism evidence="3 5">
    <name type="scientific">Phytophthora rubi</name>
    <dbReference type="NCBI Taxonomy" id="129364"/>
    <lineage>
        <taxon>Eukaryota</taxon>
        <taxon>Sar</taxon>
        <taxon>Stramenopiles</taxon>
        <taxon>Oomycota</taxon>
        <taxon>Peronosporomycetes</taxon>
        <taxon>Peronosporales</taxon>
        <taxon>Peronosporaceae</taxon>
        <taxon>Phytophthora</taxon>
    </lineage>
</organism>
<keyword evidence="1" id="KW-0732">Signal</keyword>
<name>A0A6A4FPF7_9STRA</name>
<dbReference type="Proteomes" id="UP000429607">
    <property type="component" value="Unassembled WGS sequence"/>
</dbReference>
<feature type="signal peptide" evidence="1">
    <location>
        <begin position="1"/>
        <end position="21"/>
    </location>
</feature>
<protein>
    <recommendedName>
        <fullName evidence="6">RxLR effector protein</fullName>
    </recommendedName>
</protein>
<feature type="chain" id="PRO_5036167747" description="RxLR effector protein" evidence="1">
    <location>
        <begin position="22"/>
        <end position="70"/>
    </location>
</feature>
<reference evidence="3 5" key="1">
    <citation type="submission" date="2018-08" db="EMBL/GenBank/DDBJ databases">
        <title>Genomic investigation of the strawberry pathogen Phytophthora fragariae indicates pathogenicity is determined by transcriptional variation in three key races.</title>
        <authorList>
            <person name="Adams T.M."/>
            <person name="Armitage A.D."/>
            <person name="Sobczyk M.K."/>
            <person name="Bates H.J."/>
            <person name="Dunwell J.M."/>
            <person name="Nellist C.F."/>
            <person name="Harrison R.J."/>
        </authorList>
    </citation>
    <scope>NUCLEOTIDE SEQUENCE [LARGE SCALE GENOMIC DNA]</scope>
    <source>
        <strain evidence="2 4">SCRP249</strain>
        <strain evidence="3 5">SCRP333</strain>
    </source>
</reference>
<proteinExistence type="predicted"/>
<evidence type="ECO:0000313" key="4">
    <source>
        <dbReference type="Proteomes" id="UP000429607"/>
    </source>
</evidence>
<dbReference type="AlphaFoldDB" id="A0A6A4FPF7"/>
<evidence type="ECO:0000313" key="3">
    <source>
        <dbReference type="EMBL" id="KAE9348365.1"/>
    </source>
</evidence>
<keyword evidence="5" id="KW-1185">Reference proteome</keyword>
<gene>
    <name evidence="2" type="ORF">PR001_g6134</name>
    <name evidence="3" type="ORF">PR003_g6468</name>
</gene>
<dbReference type="Proteomes" id="UP000434957">
    <property type="component" value="Unassembled WGS sequence"/>
</dbReference>
<evidence type="ECO:0008006" key="6">
    <source>
        <dbReference type="Google" id="ProtNLM"/>
    </source>
</evidence>
<dbReference type="EMBL" id="QXFT01000288">
    <property type="protein sequence ID" value="KAE9348365.1"/>
    <property type="molecule type" value="Genomic_DNA"/>
</dbReference>
<sequence>MLCTFKANFLASLSLLALLSTDKKLRQMLSKSHANQPNCVESSSCIMSPKNQTLLGKQCRPIPRRRRLLT</sequence>
<evidence type="ECO:0000256" key="1">
    <source>
        <dbReference type="SAM" id="SignalP"/>
    </source>
</evidence>
<dbReference type="EMBL" id="QXFV01000284">
    <property type="protein sequence ID" value="KAE9042577.1"/>
    <property type="molecule type" value="Genomic_DNA"/>
</dbReference>
<evidence type="ECO:0000313" key="2">
    <source>
        <dbReference type="EMBL" id="KAE9042577.1"/>
    </source>
</evidence>
<evidence type="ECO:0000313" key="5">
    <source>
        <dbReference type="Proteomes" id="UP000434957"/>
    </source>
</evidence>
<accession>A0A6A4FPF7</accession>